<dbReference type="Proteomes" id="UP000019184">
    <property type="component" value="Unassembled WGS sequence"/>
</dbReference>
<feature type="signal peptide" evidence="1">
    <location>
        <begin position="1"/>
        <end position="33"/>
    </location>
</feature>
<dbReference type="SUPFAM" id="SSF50494">
    <property type="entry name" value="Trypsin-like serine proteases"/>
    <property type="match status" value="1"/>
</dbReference>
<comment type="caution">
    <text evidence="2">The sequence shown here is derived from an EMBL/GenBank/DDBJ whole genome shotgun (WGS) entry which is preliminary data.</text>
</comment>
<protein>
    <submittedName>
        <fullName evidence="2">Peptidase S1 and S6, chymotrypsin/Hap</fullName>
    </submittedName>
</protein>
<dbReference type="PANTHER" id="PTHR43019:SF23">
    <property type="entry name" value="PROTEASE DO-LIKE 5, CHLOROPLASTIC"/>
    <property type="match status" value="1"/>
</dbReference>
<dbReference type="InterPro" id="IPR043504">
    <property type="entry name" value="Peptidase_S1_PA_chymotrypsin"/>
</dbReference>
<dbReference type="RefSeq" id="WP_195912200.1">
    <property type="nucleotide sequence ID" value="NZ_CBTK010000255.1"/>
</dbReference>
<sequence length="269" mass="28672">MIKICLLFFCRRMRAILLASSFILAMPPVVAQAADLADTVDKVKASIVAIGTVQPARRPAAKFQATGFVVAQGRHIITNAHALPDFLDTQNKETLAVFIGQGKKVESRLATKVATDPSHDLAVLEIEGAPLPPLRLGESQSLREGQSIAFTGFPIGVVLGLFPVTHTGIISAISPVAIPVPAAGQLDAITLKRLKGEPFEVLQLDATAYPGNSGSPLYEPHTGQVIGVINKVFVQESKETLLERPSGITYAIPIRYAQALLKQVKGLAQ</sequence>
<keyword evidence="1" id="KW-0732">Signal</keyword>
<evidence type="ECO:0000256" key="1">
    <source>
        <dbReference type="SAM" id="SignalP"/>
    </source>
</evidence>
<dbReference type="Gene3D" id="2.40.10.10">
    <property type="entry name" value="Trypsin-like serine proteases"/>
    <property type="match status" value="2"/>
</dbReference>
<feature type="chain" id="PRO_5030621983" evidence="1">
    <location>
        <begin position="34"/>
        <end position="269"/>
    </location>
</feature>
<evidence type="ECO:0000313" key="3">
    <source>
        <dbReference type="Proteomes" id="UP000019184"/>
    </source>
</evidence>
<proteinExistence type="predicted"/>
<name>A0A7U7GE95_9GAMM</name>
<dbReference type="AlphaFoldDB" id="A0A7U7GE95"/>
<reference evidence="2 3" key="1">
    <citation type="journal article" date="2014" name="ISME J.">
        <title>Candidatus Competibacter-lineage genomes retrieved from metagenomes reveal functional metabolic diversity.</title>
        <authorList>
            <person name="McIlroy S.J."/>
            <person name="Albertsen M."/>
            <person name="Andresen E.K."/>
            <person name="Saunders A.M."/>
            <person name="Kristiansen R."/>
            <person name="Stokholm-Bjerregaard M."/>
            <person name="Nielsen K.L."/>
            <person name="Nielsen P.H."/>
        </authorList>
    </citation>
    <scope>NUCLEOTIDE SEQUENCE [LARGE SCALE GENOMIC DNA]</scope>
    <source>
        <strain evidence="2 3">Run_B_J11</strain>
    </source>
</reference>
<dbReference type="InterPro" id="IPR009003">
    <property type="entry name" value="Peptidase_S1_PA"/>
</dbReference>
<organism evidence="2 3">
    <name type="scientific">Candidatus Contendobacter odensis Run_B_J11</name>
    <dbReference type="NCBI Taxonomy" id="1400861"/>
    <lineage>
        <taxon>Bacteria</taxon>
        <taxon>Pseudomonadati</taxon>
        <taxon>Pseudomonadota</taxon>
        <taxon>Gammaproteobacteria</taxon>
        <taxon>Candidatus Competibacteraceae</taxon>
        <taxon>Candidatus Contendibacter</taxon>
    </lineage>
</organism>
<keyword evidence="3" id="KW-1185">Reference proteome</keyword>
<dbReference type="PANTHER" id="PTHR43019">
    <property type="entry name" value="SERINE ENDOPROTEASE DEGS"/>
    <property type="match status" value="1"/>
</dbReference>
<gene>
    <name evidence="2" type="ORF">BN874_400036</name>
</gene>
<evidence type="ECO:0000313" key="2">
    <source>
        <dbReference type="EMBL" id="CDH46244.1"/>
    </source>
</evidence>
<dbReference type="EMBL" id="CBTK010000255">
    <property type="protein sequence ID" value="CDH46244.1"/>
    <property type="molecule type" value="Genomic_DNA"/>
</dbReference>
<accession>A0A7U7GE95</accession>
<dbReference type="Pfam" id="PF13365">
    <property type="entry name" value="Trypsin_2"/>
    <property type="match status" value="1"/>
</dbReference>